<sequence length="918" mass="102812">MSLGFHISDFITFIELANRIRKDFIDAPSQFDRISSESLSIVLQDTEIVLSGCETDETQKAHLQEIAYRWHEALLDLEKAVGKYSELKPAGQNIEEKVKRRNLHGMFHSSLHPSSSFQGDHKLYLLAECYQLNEDSRTIFAAKRGIDYLAHQQENLERLAILDWLTKVDYAPLQSNLINQRQPGTGQWLLDAPEFQTWQSSEKGTLFCPGIPGAGKTMLTATVIDNLITHFTNDETIAVAYIYCDFRRTQEQRAEDLLASLLKQLAQVQPSLPDIVTLLYHEHLRKRTQASFDEISQALRLKAECPVSFFATSRFIPSITDRFEESASLEIRATAEDVRRYVGSRLSELPSFVERSSDLQKEVVAGIVKTVDGMFLLAKLHLESLIEKTTPKAMRAAIAKLPSGSDAYDKAYYSAMERIEGQLDGHQKLAKEVLSWLTCARRPLSITELQHALAVEFGEHEFDEENITQLEDMISVCGGLAEVDKTSGLIKIVHYTLQEFFERTHRRWFPDAESRNTRVCVTYLSYTVFASGFCHTDTDFEDRLHVNPFYNHAARNWGHHAREALSLHQEVYEFLISFNLIESASQALMAVRAWPGYSGFSQRVPRQLTGLHLAAHFGIEKAVETLIQHEADADARDDADRTPLSWAAASGHETVVKLLTMIDYVEVNLQDNNGRTPLSWAAEFGQEAVVKLLLATKYVIENSSLGLASSIACSSGTTDFAGLFPRKMVNATLADKAGRTPLHWASENGHVEVLKLLIEYRPPALPANRGATKKHAADVPSSLNMSDTTSKTPLHYAALHSWTNCVRLLLTRGAKITADMDNMTALHYAVSKSSKEMARCFLDAGISIYTGVQRRDWSEVDSEIKARCEPHNSSSSVVDCSSQRGLTALHYATLVGCEQMTDLFLAHGANPNLHKAIS</sequence>
<evidence type="ECO:0000313" key="6">
    <source>
        <dbReference type="Proteomes" id="UP000002762"/>
    </source>
</evidence>
<dbReference type="Gene3D" id="3.40.50.300">
    <property type="entry name" value="P-loop containing nucleotide triphosphate hydrolases"/>
    <property type="match status" value="1"/>
</dbReference>
<feature type="repeat" description="ANK" evidence="2">
    <location>
        <begin position="673"/>
        <end position="694"/>
    </location>
</feature>
<dbReference type="InterPro" id="IPR056884">
    <property type="entry name" value="NPHP3-like_N"/>
</dbReference>
<reference evidence="5 6" key="1">
    <citation type="journal article" date="2012" name="Sci. Rep.">
        <title>Genomic perspectives on the evolution of fungal entomopathogenicity in Beauveria bassiana.</title>
        <authorList>
            <person name="Xiao G."/>
            <person name="Ying S.H."/>
            <person name="Zheng P."/>
            <person name="Wang Z.L."/>
            <person name="Zhang S."/>
            <person name="Xie X.Q."/>
            <person name="Shang Y."/>
            <person name="St Leger R.J."/>
            <person name="Zhao G.P."/>
            <person name="Wang C."/>
            <person name="Feng M.G."/>
        </authorList>
    </citation>
    <scope>NUCLEOTIDE SEQUENCE [LARGE SCALE GENOMIC DNA]</scope>
    <source>
        <strain evidence="5 6">ARSEF 2860</strain>
    </source>
</reference>
<feature type="repeat" description="ANK" evidence="2">
    <location>
        <begin position="737"/>
        <end position="759"/>
    </location>
</feature>
<dbReference type="PRINTS" id="PR01415">
    <property type="entry name" value="ANKYRIN"/>
</dbReference>
<dbReference type="Pfam" id="PF12796">
    <property type="entry name" value="Ank_2"/>
    <property type="match status" value="2"/>
</dbReference>
<dbReference type="InterPro" id="IPR027417">
    <property type="entry name" value="P-loop_NTPase"/>
</dbReference>
<feature type="repeat" description="ANK" evidence="2">
    <location>
        <begin position="606"/>
        <end position="638"/>
    </location>
</feature>
<dbReference type="PANTHER" id="PTHR10039:SF15">
    <property type="entry name" value="NACHT DOMAIN-CONTAINING PROTEIN"/>
    <property type="match status" value="1"/>
</dbReference>
<dbReference type="PROSITE" id="PS50088">
    <property type="entry name" value="ANK_REPEAT"/>
    <property type="match status" value="5"/>
</dbReference>
<dbReference type="Pfam" id="PF00023">
    <property type="entry name" value="Ank"/>
    <property type="match status" value="2"/>
</dbReference>
<dbReference type="RefSeq" id="XP_008600795.1">
    <property type="nucleotide sequence ID" value="XM_008602573.1"/>
</dbReference>
<dbReference type="SUPFAM" id="SSF48403">
    <property type="entry name" value="Ankyrin repeat"/>
    <property type="match status" value="1"/>
</dbReference>
<dbReference type="OrthoDB" id="4869788at2759"/>
<evidence type="ECO:0000259" key="4">
    <source>
        <dbReference type="Pfam" id="PF24883"/>
    </source>
</evidence>
<feature type="domain" description="GPI inositol-deacylase winged helix" evidence="3">
    <location>
        <begin position="425"/>
        <end position="502"/>
    </location>
</feature>
<dbReference type="STRING" id="655819.J4VYZ4"/>
<evidence type="ECO:0000256" key="1">
    <source>
        <dbReference type="ARBA" id="ARBA00022737"/>
    </source>
</evidence>
<feature type="domain" description="Nephrocystin 3-like N-terminal" evidence="4">
    <location>
        <begin position="184"/>
        <end position="304"/>
    </location>
</feature>
<gene>
    <name evidence="5" type="ORF">BBA_07476</name>
</gene>
<name>J4VYZ4_BEAB2</name>
<proteinExistence type="predicted"/>
<dbReference type="Pfam" id="PF24883">
    <property type="entry name" value="NPHP3_N"/>
    <property type="match status" value="1"/>
</dbReference>
<dbReference type="Proteomes" id="UP000002762">
    <property type="component" value="Unassembled WGS sequence"/>
</dbReference>
<dbReference type="GeneID" id="19890488"/>
<dbReference type="PANTHER" id="PTHR10039">
    <property type="entry name" value="AMELOGENIN"/>
    <property type="match status" value="1"/>
</dbReference>
<organism evidence="5 6">
    <name type="scientific">Beauveria bassiana (strain ARSEF 2860)</name>
    <name type="common">White muscardine disease fungus</name>
    <name type="synonym">Tritirachium shiotae</name>
    <dbReference type="NCBI Taxonomy" id="655819"/>
    <lineage>
        <taxon>Eukaryota</taxon>
        <taxon>Fungi</taxon>
        <taxon>Dikarya</taxon>
        <taxon>Ascomycota</taxon>
        <taxon>Pezizomycotina</taxon>
        <taxon>Sordariomycetes</taxon>
        <taxon>Hypocreomycetidae</taxon>
        <taxon>Hypocreales</taxon>
        <taxon>Cordycipitaceae</taxon>
        <taxon>Beauveria</taxon>
    </lineage>
</organism>
<dbReference type="InParanoid" id="J4VYZ4"/>
<dbReference type="EMBL" id="JH725174">
    <property type="protein sequence ID" value="EJP63550.1"/>
    <property type="molecule type" value="Genomic_DNA"/>
</dbReference>
<dbReference type="Pfam" id="PF22939">
    <property type="entry name" value="WHD_GPIID"/>
    <property type="match status" value="1"/>
</dbReference>
<accession>J4VYZ4</accession>
<evidence type="ECO:0000313" key="5">
    <source>
        <dbReference type="EMBL" id="EJP63550.1"/>
    </source>
</evidence>
<keyword evidence="6" id="KW-1185">Reference proteome</keyword>
<dbReference type="PROSITE" id="PS50297">
    <property type="entry name" value="ANK_REP_REGION"/>
    <property type="match status" value="5"/>
</dbReference>
<feature type="repeat" description="ANK" evidence="2">
    <location>
        <begin position="789"/>
        <end position="821"/>
    </location>
</feature>
<dbReference type="InterPro" id="IPR002110">
    <property type="entry name" value="Ankyrin_rpt"/>
</dbReference>
<dbReference type="InterPro" id="IPR036770">
    <property type="entry name" value="Ankyrin_rpt-contain_sf"/>
</dbReference>
<dbReference type="AlphaFoldDB" id="J4VYZ4"/>
<dbReference type="InterPro" id="IPR054471">
    <property type="entry name" value="GPIID_WHD"/>
</dbReference>
<keyword evidence="2" id="KW-0040">ANK repeat</keyword>
<dbReference type="HOGENOM" id="CLU_000288_34_23_1"/>
<evidence type="ECO:0000259" key="3">
    <source>
        <dbReference type="Pfam" id="PF22939"/>
    </source>
</evidence>
<dbReference type="Gene3D" id="1.25.40.20">
    <property type="entry name" value="Ankyrin repeat-containing domain"/>
    <property type="match status" value="2"/>
</dbReference>
<evidence type="ECO:0000256" key="2">
    <source>
        <dbReference type="PROSITE-ProRule" id="PRU00023"/>
    </source>
</evidence>
<protein>
    <submittedName>
        <fullName evidence="5">Ankyrin repeat protein</fullName>
    </submittedName>
</protein>
<feature type="repeat" description="ANK" evidence="2">
    <location>
        <begin position="884"/>
        <end position="916"/>
    </location>
</feature>
<keyword evidence="1" id="KW-0677">Repeat</keyword>
<dbReference type="SMART" id="SM00248">
    <property type="entry name" value="ANK"/>
    <property type="match status" value="7"/>
</dbReference>
<dbReference type="SUPFAM" id="SSF52540">
    <property type="entry name" value="P-loop containing nucleoside triphosphate hydrolases"/>
    <property type="match status" value="1"/>
</dbReference>